<evidence type="ECO:0000256" key="2">
    <source>
        <dbReference type="ARBA" id="ARBA00009423"/>
    </source>
</evidence>
<sequence length="388" mass="43779">MIVSSLLSIFNWNSPRRAETEMSAEEEAQPEPQPMAAVIDAEPEKTVEMITAAPPEQVFNTPVSKANVSESDLTRTFTRRAAIPKDISPIPDNSMPSPVPPPPAAAAETPANPNPNPRAESRNVRSSRQKTMTMDPSGTQELRKLFMDARQSGISLDDLEAKMVDLFRTKDAEMNGRLAKVMEQVEHHEKHECRNDEANLMVYRALVAEYQMMIEELTSGAYIHVGRLEEYGYSKNGIGGMGCGANCKASLERDQIKIELDSLHEDYAKLYDSFKRMRATAEEQKQEYAALHEKFVEKVEDIKRLQGKLLRLREDAQNKLEMASKDMADCIRDRDESLVGLKLKVRQLEMELSSSQKELEIKKNECVELRDICNTLMSQVEPGSDVEQ</sequence>
<dbReference type="GO" id="GO:0005856">
    <property type="term" value="C:cytoskeleton"/>
    <property type="evidence" value="ECO:0007669"/>
    <property type="project" value="UniProtKB-SubCell"/>
</dbReference>
<accession>A0AA36GPB6</accession>
<dbReference type="InterPro" id="IPR007707">
    <property type="entry name" value="TACC_C"/>
</dbReference>
<proteinExistence type="inferred from homology"/>
<dbReference type="EMBL" id="CATQJL010000112">
    <property type="protein sequence ID" value="CAJ0595706.1"/>
    <property type="molecule type" value="Genomic_DNA"/>
</dbReference>
<organism evidence="9 10">
    <name type="scientific">Cylicocyclus nassatus</name>
    <name type="common">Nematode worm</name>
    <dbReference type="NCBI Taxonomy" id="53992"/>
    <lineage>
        <taxon>Eukaryota</taxon>
        <taxon>Metazoa</taxon>
        <taxon>Ecdysozoa</taxon>
        <taxon>Nematoda</taxon>
        <taxon>Chromadorea</taxon>
        <taxon>Rhabditida</taxon>
        <taxon>Rhabditina</taxon>
        <taxon>Rhabditomorpha</taxon>
        <taxon>Strongyloidea</taxon>
        <taxon>Strongylidae</taxon>
        <taxon>Cylicocyclus</taxon>
    </lineage>
</organism>
<gene>
    <name evidence="9" type="ORF">CYNAS_LOCUS7689</name>
</gene>
<evidence type="ECO:0000259" key="8">
    <source>
        <dbReference type="Pfam" id="PF05010"/>
    </source>
</evidence>
<evidence type="ECO:0000313" key="10">
    <source>
        <dbReference type="Proteomes" id="UP001176961"/>
    </source>
</evidence>
<reference evidence="9" key="1">
    <citation type="submission" date="2023-07" db="EMBL/GenBank/DDBJ databases">
        <authorList>
            <consortium name="CYATHOMIX"/>
        </authorList>
    </citation>
    <scope>NUCLEOTIDE SEQUENCE</scope>
    <source>
        <strain evidence="9">N/A</strain>
    </source>
</reference>
<protein>
    <recommendedName>
        <fullName evidence="8">Transforming acidic coiled-coil-containing protein C-terminal domain-containing protein</fullName>
    </recommendedName>
</protein>
<feature type="coiled-coil region" evidence="6">
    <location>
        <begin position="274"/>
        <end position="365"/>
    </location>
</feature>
<evidence type="ECO:0000256" key="3">
    <source>
        <dbReference type="ARBA" id="ARBA00022490"/>
    </source>
</evidence>
<evidence type="ECO:0000256" key="4">
    <source>
        <dbReference type="ARBA" id="ARBA00023054"/>
    </source>
</evidence>
<comment type="similarity">
    <text evidence="2">Belongs to the TACC family.</text>
</comment>
<keyword evidence="3" id="KW-0963">Cytoplasm</keyword>
<evidence type="ECO:0000256" key="6">
    <source>
        <dbReference type="SAM" id="Coils"/>
    </source>
</evidence>
<feature type="domain" description="Transforming acidic coiled-coil-containing protein C-terminal" evidence="8">
    <location>
        <begin position="251"/>
        <end position="376"/>
    </location>
</feature>
<feature type="compositionally biased region" description="Polar residues" evidence="7">
    <location>
        <begin position="124"/>
        <end position="136"/>
    </location>
</feature>
<dbReference type="Proteomes" id="UP001176961">
    <property type="component" value="Unassembled WGS sequence"/>
</dbReference>
<feature type="region of interest" description="Disordered" evidence="7">
    <location>
        <begin position="77"/>
        <end position="136"/>
    </location>
</feature>
<evidence type="ECO:0000256" key="5">
    <source>
        <dbReference type="ARBA" id="ARBA00023212"/>
    </source>
</evidence>
<keyword evidence="10" id="KW-1185">Reference proteome</keyword>
<name>A0AA36GPB6_CYLNA</name>
<feature type="region of interest" description="Disordered" evidence="7">
    <location>
        <begin position="13"/>
        <end position="34"/>
    </location>
</feature>
<dbReference type="AlphaFoldDB" id="A0AA36GPB6"/>
<dbReference type="Pfam" id="PF05010">
    <property type="entry name" value="TACC_C"/>
    <property type="match status" value="1"/>
</dbReference>
<comment type="caution">
    <text evidence="9">The sequence shown here is derived from an EMBL/GenBank/DDBJ whole genome shotgun (WGS) entry which is preliminary data.</text>
</comment>
<keyword evidence="5" id="KW-0206">Cytoskeleton</keyword>
<comment type="subcellular location">
    <subcellularLocation>
        <location evidence="1">Cytoplasm</location>
        <location evidence="1">Cytoskeleton</location>
    </subcellularLocation>
</comment>
<evidence type="ECO:0000313" key="9">
    <source>
        <dbReference type="EMBL" id="CAJ0595706.1"/>
    </source>
</evidence>
<evidence type="ECO:0000256" key="1">
    <source>
        <dbReference type="ARBA" id="ARBA00004245"/>
    </source>
</evidence>
<keyword evidence="4 6" id="KW-0175">Coiled coil</keyword>
<evidence type="ECO:0000256" key="7">
    <source>
        <dbReference type="SAM" id="MobiDB-lite"/>
    </source>
</evidence>